<evidence type="ECO:0000313" key="5">
    <source>
        <dbReference type="Proteomes" id="UP000650511"/>
    </source>
</evidence>
<reference evidence="4" key="1">
    <citation type="journal article" date="2014" name="Int. J. Syst. Evol. Microbiol.">
        <title>Complete genome sequence of Corynebacterium casei LMG S-19264T (=DSM 44701T), isolated from a smear-ripened cheese.</title>
        <authorList>
            <consortium name="US DOE Joint Genome Institute (JGI-PGF)"/>
            <person name="Walter F."/>
            <person name="Albersmeier A."/>
            <person name="Kalinowski J."/>
            <person name="Ruckert C."/>
        </authorList>
    </citation>
    <scope>NUCLEOTIDE SEQUENCE</scope>
    <source>
        <strain evidence="4">CGMCC 1.14988</strain>
    </source>
</reference>
<comment type="similarity">
    <text evidence="2 3">Belongs to the YajQ family.</text>
</comment>
<comment type="caution">
    <text evidence="4">The sequence shown here is derived from an EMBL/GenBank/DDBJ whole genome shotgun (WGS) entry which is preliminary data.</text>
</comment>
<organism evidence="4 5">
    <name type="scientific">Egicoccus halophilus</name>
    <dbReference type="NCBI Taxonomy" id="1670830"/>
    <lineage>
        <taxon>Bacteria</taxon>
        <taxon>Bacillati</taxon>
        <taxon>Actinomycetota</taxon>
        <taxon>Nitriliruptoria</taxon>
        <taxon>Egicoccales</taxon>
        <taxon>Egicoccaceae</taxon>
        <taxon>Egicoccus</taxon>
    </lineage>
</organism>
<dbReference type="GO" id="GO:0000166">
    <property type="term" value="F:nucleotide binding"/>
    <property type="evidence" value="ECO:0007669"/>
    <property type="project" value="UniProtKB-UniRule"/>
</dbReference>
<dbReference type="GO" id="GO:0005829">
    <property type="term" value="C:cytosol"/>
    <property type="evidence" value="ECO:0007669"/>
    <property type="project" value="TreeGrafter"/>
</dbReference>
<reference evidence="4" key="2">
    <citation type="submission" date="2020-09" db="EMBL/GenBank/DDBJ databases">
        <authorList>
            <person name="Sun Q."/>
            <person name="Zhou Y."/>
        </authorList>
    </citation>
    <scope>NUCLEOTIDE SEQUENCE</scope>
    <source>
        <strain evidence="4">CGMCC 1.14988</strain>
    </source>
</reference>
<dbReference type="InterPro" id="IPR007551">
    <property type="entry name" value="YajQ/Smlt4090-like"/>
</dbReference>
<gene>
    <name evidence="4" type="ORF">GCM10011354_15820</name>
</gene>
<dbReference type="Gene3D" id="3.30.70.990">
    <property type="entry name" value="YajQ-like, domain 2"/>
    <property type="match status" value="1"/>
</dbReference>
<dbReference type="Proteomes" id="UP000650511">
    <property type="component" value="Unassembled WGS sequence"/>
</dbReference>
<dbReference type="OrthoDB" id="9801447at2"/>
<dbReference type="InterPro" id="IPR035571">
    <property type="entry name" value="UPF0234-like_C"/>
</dbReference>
<dbReference type="SUPFAM" id="SSF89963">
    <property type="entry name" value="YajQ-like"/>
    <property type="match status" value="2"/>
</dbReference>
<dbReference type="InterPro" id="IPR036183">
    <property type="entry name" value="YajQ-like_sf"/>
</dbReference>
<dbReference type="PANTHER" id="PTHR30476">
    <property type="entry name" value="UPF0234 PROTEIN YAJQ"/>
    <property type="match status" value="1"/>
</dbReference>
<dbReference type="EMBL" id="BMHA01000005">
    <property type="protein sequence ID" value="GGI05784.1"/>
    <property type="molecule type" value="Genomic_DNA"/>
</dbReference>
<name>A0A8J3AE06_9ACTN</name>
<comment type="function">
    <text evidence="3">Nucleotide-binding protein.</text>
</comment>
<proteinExistence type="inferred from homology"/>
<keyword evidence="1 3" id="KW-0547">Nucleotide-binding</keyword>
<dbReference type="Gene3D" id="3.30.70.860">
    <property type="match status" value="1"/>
</dbReference>
<sequence length="163" mass="18188">MAESSFDIEAGVDRQEVDNAINQAAREVATRFDFKDTDTVIEWSGEEGIRVESVSEDRARAALEVLRDKIVRRKVSLKALDVADPRDVSGGRSRIDVSLVDTLPADLAKTIVKDIKATKLKVTPTNMGDHVRVAGKKRDDLQEIQAMVRSKDYDAPLRFANYK</sequence>
<evidence type="ECO:0000256" key="2">
    <source>
        <dbReference type="ARBA" id="ARBA00093450"/>
    </source>
</evidence>
<evidence type="ECO:0000256" key="1">
    <source>
        <dbReference type="ARBA" id="ARBA00022741"/>
    </source>
</evidence>
<dbReference type="RefSeq" id="WP_130648538.1">
    <property type="nucleotide sequence ID" value="NZ_BMHA01000005.1"/>
</dbReference>
<dbReference type="HAMAP" id="MF_00632">
    <property type="entry name" value="UPF0234"/>
    <property type="match status" value="1"/>
</dbReference>
<dbReference type="Pfam" id="PF04461">
    <property type="entry name" value="YajQ"/>
    <property type="match status" value="1"/>
</dbReference>
<dbReference type="CDD" id="cd11740">
    <property type="entry name" value="YajQ_like"/>
    <property type="match status" value="1"/>
</dbReference>
<evidence type="ECO:0000313" key="4">
    <source>
        <dbReference type="EMBL" id="GGI05784.1"/>
    </source>
</evidence>
<accession>A0A8J3AE06</accession>
<dbReference type="InterPro" id="IPR035570">
    <property type="entry name" value="UPF0234_N"/>
</dbReference>
<keyword evidence="5" id="KW-1185">Reference proteome</keyword>
<dbReference type="NCBIfam" id="NF003819">
    <property type="entry name" value="PRK05412.1"/>
    <property type="match status" value="1"/>
</dbReference>
<evidence type="ECO:0000256" key="3">
    <source>
        <dbReference type="HAMAP-Rule" id="MF_00632"/>
    </source>
</evidence>
<dbReference type="AlphaFoldDB" id="A0A8J3AE06"/>
<protein>
    <recommendedName>
        <fullName evidence="3">Nucleotide-binding protein GCM10011354_15820</fullName>
    </recommendedName>
</protein>
<dbReference type="PANTHER" id="PTHR30476:SF0">
    <property type="entry name" value="UPF0234 PROTEIN YAJQ"/>
    <property type="match status" value="1"/>
</dbReference>